<dbReference type="InterPro" id="IPR036920">
    <property type="entry name" value="Ribosomal_uL16_sf"/>
</dbReference>
<comment type="caution">
    <text evidence="5">The sequence shown here is derived from an EMBL/GenBank/DDBJ whole genome shotgun (WGS) entry which is preliminary data.</text>
</comment>
<accession>A0ABD5Z6E2</accession>
<dbReference type="RefSeq" id="WP_279527544.1">
    <property type="nucleotide sequence ID" value="NZ_CP122312.1"/>
</dbReference>
<dbReference type="GO" id="GO:1990904">
    <property type="term" value="C:ribonucleoprotein complex"/>
    <property type="evidence" value="ECO:0007669"/>
    <property type="project" value="UniProtKB-KW"/>
</dbReference>
<protein>
    <recommendedName>
        <fullName evidence="4">Large ribosomal subunit protein uL16</fullName>
    </recommendedName>
</protein>
<dbReference type="HAMAP" id="MF_00448">
    <property type="entry name" value="Ribosomal_uL16_arch"/>
    <property type="match status" value="1"/>
</dbReference>
<dbReference type="NCBIfam" id="NF003239">
    <property type="entry name" value="PRK04199.1-4"/>
    <property type="match status" value="1"/>
</dbReference>
<proteinExistence type="inferred from homology"/>
<dbReference type="InterPro" id="IPR016180">
    <property type="entry name" value="Ribosomal_uL16_dom"/>
</dbReference>
<dbReference type="NCBIfam" id="NF003241">
    <property type="entry name" value="PRK04199.1-6"/>
    <property type="match status" value="1"/>
</dbReference>
<keyword evidence="2 4" id="KW-0689">Ribosomal protein</keyword>
<dbReference type="GO" id="GO:0006412">
    <property type="term" value="P:translation"/>
    <property type="evidence" value="ECO:0007669"/>
    <property type="project" value="UniProtKB-UniRule"/>
</dbReference>
<evidence type="ECO:0000256" key="4">
    <source>
        <dbReference type="HAMAP-Rule" id="MF_00448"/>
    </source>
</evidence>
<dbReference type="GO" id="GO:0005840">
    <property type="term" value="C:ribosome"/>
    <property type="evidence" value="ECO:0007669"/>
    <property type="project" value="UniProtKB-KW"/>
</dbReference>
<evidence type="ECO:0000256" key="2">
    <source>
        <dbReference type="ARBA" id="ARBA00022980"/>
    </source>
</evidence>
<dbReference type="Pfam" id="PF00252">
    <property type="entry name" value="Ribosomal_L16"/>
    <property type="match status" value="1"/>
</dbReference>
<gene>
    <name evidence="4" type="primary">rpl10e</name>
    <name evidence="5" type="ORF">ACFQJ9_15405</name>
</gene>
<keyword evidence="6" id="KW-1185">Reference proteome</keyword>
<dbReference type="EMBL" id="JBHTAR010000011">
    <property type="protein sequence ID" value="MFC7200780.1"/>
    <property type="molecule type" value="Genomic_DNA"/>
</dbReference>
<dbReference type="InterPro" id="IPR018255">
    <property type="entry name" value="Ribosomal_uL16_CS_euk_arc"/>
</dbReference>
<dbReference type="PIRSF" id="PIRSF005590">
    <property type="entry name" value="Ribosomal_L10"/>
    <property type="match status" value="1"/>
</dbReference>
<evidence type="ECO:0000313" key="6">
    <source>
        <dbReference type="Proteomes" id="UP001596447"/>
    </source>
</evidence>
<reference evidence="5 6" key="1">
    <citation type="journal article" date="2019" name="Int. J. Syst. Evol. Microbiol.">
        <title>The Global Catalogue of Microorganisms (GCM) 10K type strain sequencing project: providing services to taxonomists for standard genome sequencing and annotation.</title>
        <authorList>
            <consortium name="The Broad Institute Genomics Platform"/>
            <consortium name="The Broad Institute Genome Sequencing Center for Infectious Disease"/>
            <person name="Wu L."/>
            <person name="Ma J."/>
        </authorList>
    </citation>
    <scope>NUCLEOTIDE SEQUENCE [LARGE SCALE GENOMIC DNA]</scope>
    <source>
        <strain evidence="5 6">XZGYJ-43</strain>
    </source>
</reference>
<name>A0ABD5Z6E2_9EURY</name>
<comment type="similarity">
    <text evidence="1 4">Belongs to the universal ribosomal protein uL16 family.</text>
</comment>
<sequence>MSDKPASMYRDIDKPSYTRKEYITGIPGSKIAQHKMGDLQKDPEEYPVQISLVPEETSQIRHGSLEAARLSANRHLIKELGEGNYKMILRKFPHQVIRENKQATGAGADRVSDGMRQAFGVPVGTAARVHAGDQLFTAWCEVEEAPVVKEAFRRAYNKITPPCKINVERGETLIVQ</sequence>
<evidence type="ECO:0000256" key="1">
    <source>
        <dbReference type="ARBA" id="ARBA00008931"/>
    </source>
</evidence>
<keyword evidence="3 4" id="KW-0687">Ribonucleoprotein</keyword>
<dbReference type="InterPro" id="IPR022981">
    <property type="entry name" value="Ribosomal_uL16_arc"/>
</dbReference>
<dbReference type="InterPro" id="IPR001197">
    <property type="entry name" value="Ribosomal_uL16_euk_arch"/>
</dbReference>
<dbReference type="PANTHER" id="PTHR11726">
    <property type="entry name" value="60S RIBOSOMAL PROTEIN L10"/>
    <property type="match status" value="1"/>
</dbReference>
<dbReference type="PROSITE" id="PS01257">
    <property type="entry name" value="RIBOSOMAL_L10E"/>
    <property type="match status" value="1"/>
</dbReference>
<dbReference type="SUPFAM" id="SSF54686">
    <property type="entry name" value="Ribosomal protein L16p/L10e"/>
    <property type="match status" value="1"/>
</dbReference>
<dbReference type="Gene3D" id="3.90.1170.10">
    <property type="entry name" value="Ribosomal protein L10e/L16"/>
    <property type="match status" value="1"/>
</dbReference>
<dbReference type="AlphaFoldDB" id="A0ABD5Z6E2"/>
<dbReference type="CDD" id="cd01433">
    <property type="entry name" value="Ribosomal_L16_L10e"/>
    <property type="match status" value="1"/>
</dbReference>
<evidence type="ECO:0000256" key="3">
    <source>
        <dbReference type="ARBA" id="ARBA00023274"/>
    </source>
</evidence>
<evidence type="ECO:0000313" key="5">
    <source>
        <dbReference type="EMBL" id="MFC7200780.1"/>
    </source>
</evidence>
<organism evidence="5 6">
    <name type="scientific">Halospeciosus flavus</name>
    <dbReference type="NCBI Taxonomy" id="3032283"/>
    <lineage>
        <taxon>Archaea</taxon>
        <taxon>Methanobacteriati</taxon>
        <taxon>Methanobacteriota</taxon>
        <taxon>Stenosarchaea group</taxon>
        <taxon>Halobacteria</taxon>
        <taxon>Halobacteriales</taxon>
        <taxon>Halobacteriaceae</taxon>
        <taxon>Halospeciosus</taxon>
    </lineage>
</organism>
<dbReference type="Proteomes" id="UP001596447">
    <property type="component" value="Unassembled WGS sequence"/>
</dbReference>
<dbReference type="InterPro" id="IPR047873">
    <property type="entry name" value="Ribosomal_uL16"/>
</dbReference>